<evidence type="ECO:0000256" key="3">
    <source>
        <dbReference type="SAM" id="MobiDB-lite"/>
    </source>
</evidence>
<dbReference type="EMBL" id="JABDTM020027429">
    <property type="protein sequence ID" value="KAH0810546.1"/>
    <property type="molecule type" value="Genomic_DNA"/>
</dbReference>
<evidence type="ECO:0000313" key="7">
    <source>
        <dbReference type="EMBL" id="KAH0810546.1"/>
    </source>
</evidence>
<feature type="domain" description="Pseudouridine synthase RsuA/RluA-like" evidence="4">
    <location>
        <begin position="139"/>
        <end position="285"/>
    </location>
</feature>
<dbReference type="PROSITE" id="PS01129">
    <property type="entry name" value="PSI_RLU"/>
    <property type="match status" value="1"/>
</dbReference>
<dbReference type="SUPFAM" id="SSF46689">
    <property type="entry name" value="Homeodomain-like"/>
    <property type="match status" value="1"/>
</dbReference>
<dbReference type="NCBIfam" id="TIGR00005">
    <property type="entry name" value="rluA_subfam"/>
    <property type="match status" value="1"/>
</dbReference>
<protein>
    <recommendedName>
        <fullName evidence="9">Pseudouridine synthase</fullName>
    </recommendedName>
</protein>
<dbReference type="InterPro" id="IPR038717">
    <property type="entry name" value="Tc1-like_DDE_dom"/>
</dbReference>
<dbReference type="InterPro" id="IPR020103">
    <property type="entry name" value="PsdUridine_synth_cat_dom_sf"/>
</dbReference>
<dbReference type="Pfam" id="PF01498">
    <property type="entry name" value="HTH_Tnp_Tc3_2"/>
    <property type="match status" value="1"/>
</dbReference>
<dbReference type="GO" id="GO:0015074">
    <property type="term" value="P:DNA integration"/>
    <property type="evidence" value="ECO:0007669"/>
    <property type="project" value="InterPro"/>
</dbReference>
<dbReference type="GO" id="GO:0006313">
    <property type="term" value="P:DNA transposition"/>
    <property type="evidence" value="ECO:0007669"/>
    <property type="project" value="InterPro"/>
</dbReference>
<dbReference type="GO" id="GO:0000455">
    <property type="term" value="P:enzyme-directed rRNA pseudouridine synthesis"/>
    <property type="evidence" value="ECO:0007669"/>
    <property type="project" value="TreeGrafter"/>
</dbReference>
<reference evidence="7" key="1">
    <citation type="journal article" date="2020" name="J Insects Food Feed">
        <title>The yellow mealworm (Tenebrio molitor) genome: a resource for the emerging insects as food and feed industry.</title>
        <authorList>
            <person name="Eriksson T."/>
            <person name="Andere A."/>
            <person name="Kelstrup H."/>
            <person name="Emery V."/>
            <person name="Picard C."/>
        </authorList>
    </citation>
    <scope>NUCLEOTIDE SEQUENCE</scope>
    <source>
        <strain evidence="7">Stoneville</strain>
        <tissue evidence="7">Whole head</tissue>
    </source>
</reference>
<keyword evidence="8" id="KW-1185">Reference proteome</keyword>
<gene>
    <name evidence="7" type="ORF">GEV33_012246</name>
</gene>
<dbReference type="GO" id="GO:0005634">
    <property type="term" value="C:nucleus"/>
    <property type="evidence" value="ECO:0007669"/>
    <property type="project" value="UniProtKB-SubCell"/>
</dbReference>
<dbReference type="SUPFAM" id="SSF55120">
    <property type="entry name" value="Pseudouridine synthase"/>
    <property type="match status" value="1"/>
</dbReference>
<dbReference type="InterPro" id="IPR009057">
    <property type="entry name" value="Homeodomain-like_sf"/>
</dbReference>
<evidence type="ECO:0000256" key="2">
    <source>
        <dbReference type="PIRSR" id="PIRSR606225-1"/>
    </source>
</evidence>
<evidence type="ECO:0000259" key="4">
    <source>
        <dbReference type="Pfam" id="PF00849"/>
    </source>
</evidence>
<name>A0A8J6LFB7_TENMO</name>
<feature type="active site" evidence="2">
    <location>
        <position position="182"/>
    </location>
</feature>
<accession>A0A8J6LFB7</accession>
<dbReference type="PANTHER" id="PTHR21600:SF40">
    <property type="entry name" value="PSEUDOURIDYLATE SYNTHASE RPUSD2"/>
    <property type="match status" value="1"/>
</dbReference>
<feature type="domain" description="Tc1-like transposase DDE" evidence="6">
    <location>
        <begin position="445"/>
        <end position="545"/>
    </location>
</feature>
<dbReference type="Pfam" id="PF13358">
    <property type="entry name" value="DDE_3"/>
    <property type="match status" value="1"/>
</dbReference>
<sequence>MLHNVYKGSCIGKYPFTAKLETKALKAKRPGFTDDRYNETSYYIENGLRKVYPYYFTFTTFTKGRWVGERILDVFAREFRAHPAEEYERCIQAGTLTVNYDKVPTDYKLKHNDLLANVVHRHEVPVTSQPITIVHMDEDIVVVNKPASIPVHPCGRYRHNTVVFILAKEYNLKNLRTIHRLDRLTSGLLLFGRSPKKARQMEHQIRNRLVQKEYVCRVEGEFPDEIIECKEPIEVVSYKIGVCKVSPKGKDCNTIFQKLGYNGKTSIVLCKPKTGRMHQIRVHLQYLALSEKGRTQQSIAERFSVMQSTISRVINRYLETGINKRRTGKGRKRMTTANQDRFLRLQTLRQRFVTSTSLQEAFSLRYNALISQDTIRRRLAEHQLLPYVPATGPLLTAEHRLEFAHAHLNWQEADWTRVLFTNESRRPGEPYVQCNIAQAVSYGGGSIMVWGGISLEGRTELVIVNQGRLAADRYVTTILEPHVVPYAPYIGENSTLMNDNARPHTAQIVRQYFQEVIIVTMNWPARSADLNPIEHLWDNMGRSLKTLYPPALSFGDLGNHLTEIWNTIDQNDIRTLISSMGYPVVNDPLYNHEVFGPMKGKGGDLGGKTDEELVRDLIHIHNAENWLGMDGDSELSMFNPRKGDLDDSLVGPLVPKDRVLGDDDADPVSREPSPCDESCDNNSSIPCESSPHPLALSSLTTSRNVDAKVTVATQTGHEAPDFSFNPDKMTVDKHCYECKVRYRDPKPQDLVMYLHAWKYRGPGWEFETELPDWARVDWVDPDISE</sequence>
<dbReference type="InterPro" id="IPR006224">
    <property type="entry name" value="PsdUridine_synth_RluA-like_CS"/>
</dbReference>
<reference evidence="7" key="2">
    <citation type="submission" date="2021-08" db="EMBL/GenBank/DDBJ databases">
        <authorList>
            <person name="Eriksson T."/>
        </authorList>
    </citation>
    <scope>NUCLEOTIDE SEQUENCE</scope>
    <source>
        <strain evidence="7">Stoneville</strain>
        <tissue evidence="7">Whole head</tissue>
    </source>
</reference>
<feature type="domain" description="Transposase Tc1-like" evidence="5">
    <location>
        <begin position="343"/>
        <end position="409"/>
    </location>
</feature>
<proteinExistence type="predicted"/>
<dbReference type="InterPro" id="IPR006225">
    <property type="entry name" value="PsdUridine_synth_RluC/D"/>
</dbReference>
<comment type="caution">
    <text evidence="7">The sequence shown here is derived from an EMBL/GenBank/DDBJ whole genome shotgun (WGS) entry which is preliminary data.</text>
</comment>
<dbReference type="Proteomes" id="UP000719412">
    <property type="component" value="Unassembled WGS sequence"/>
</dbReference>
<comment type="subcellular location">
    <subcellularLocation>
        <location evidence="1">Nucleus</location>
    </subcellularLocation>
</comment>
<dbReference type="PANTHER" id="PTHR21600">
    <property type="entry name" value="MITOCHONDRIAL RNA PSEUDOURIDINE SYNTHASE"/>
    <property type="match status" value="1"/>
</dbReference>
<evidence type="ECO:0000259" key="6">
    <source>
        <dbReference type="Pfam" id="PF13358"/>
    </source>
</evidence>
<evidence type="ECO:0008006" key="9">
    <source>
        <dbReference type="Google" id="ProtNLM"/>
    </source>
</evidence>
<dbReference type="AlphaFoldDB" id="A0A8J6LFB7"/>
<dbReference type="InterPro" id="IPR002492">
    <property type="entry name" value="Transposase_Tc1-like"/>
</dbReference>
<evidence type="ECO:0000256" key="1">
    <source>
        <dbReference type="ARBA" id="ARBA00004123"/>
    </source>
</evidence>
<dbReference type="GO" id="GO:0009982">
    <property type="term" value="F:pseudouridine synthase activity"/>
    <property type="evidence" value="ECO:0007669"/>
    <property type="project" value="InterPro"/>
</dbReference>
<dbReference type="CDD" id="cd02557">
    <property type="entry name" value="PseudoU_synth_ScRIB2"/>
    <property type="match status" value="1"/>
</dbReference>
<organism evidence="7 8">
    <name type="scientific">Tenebrio molitor</name>
    <name type="common">Yellow mealworm beetle</name>
    <dbReference type="NCBI Taxonomy" id="7067"/>
    <lineage>
        <taxon>Eukaryota</taxon>
        <taxon>Metazoa</taxon>
        <taxon>Ecdysozoa</taxon>
        <taxon>Arthropoda</taxon>
        <taxon>Hexapoda</taxon>
        <taxon>Insecta</taxon>
        <taxon>Pterygota</taxon>
        <taxon>Neoptera</taxon>
        <taxon>Endopterygota</taxon>
        <taxon>Coleoptera</taxon>
        <taxon>Polyphaga</taxon>
        <taxon>Cucujiformia</taxon>
        <taxon>Tenebrionidae</taxon>
        <taxon>Tenebrio</taxon>
    </lineage>
</organism>
<dbReference type="GO" id="GO:0003723">
    <property type="term" value="F:RNA binding"/>
    <property type="evidence" value="ECO:0007669"/>
    <property type="project" value="InterPro"/>
</dbReference>
<dbReference type="Gene3D" id="3.30.420.10">
    <property type="entry name" value="Ribonuclease H-like superfamily/Ribonuclease H"/>
    <property type="match status" value="1"/>
</dbReference>
<feature type="region of interest" description="Disordered" evidence="3">
    <location>
        <begin position="646"/>
        <end position="693"/>
    </location>
</feature>
<dbReference type="InterPro" id="IPR036397">
    <property type="entry name" value="RNaseH_sf"/>
</dbReference>
<dbReference type="Pfam" id="PF00849">
    <property type="entry name" value="PseudoU_synth_2"/>
    <property type="match status" value="1"/>
</dbReference>
<evidence type="ECO:0000259" key="5">
    <source>
        <dbReference type="Pfam" id="PF01498"/>
    </source>
</evidence>
<dbReference type="InterPro" id="IPR006145">
    <property type="entry name" value="PsdUridine_synth_RsuA/RluA"/>
</dbReference>
<evidence type="ECO:0000313" key="8">
    <source>
        <dbReference type="Proteomes" id="UP000719412"/>
    </source>
</evidence>
<dbReference type="GO" id="GO:0003677">
    <property type="term" value="F:DNA binding"/>
    <property type="evidence" value="ECO:0007669"/>
    <property type="project" value="InterPro"/>
</dbReference>
<dbReference type="Gene3D" id="3.30.2350.10">
    <property type="entry name" value="Pseudouridine synthase"/>
    <property type="match status" value="1"/>
</dbReference>
<dbReference type="InterPro" id="IPR050188">
    <property type="entry name" value="RluA_PseudoU_synthase"/>
</dbReference>